<keyword evidence="1" id="KW-0496">Mitochondrion</keyword>
<comment type="caution">
    <text evidence="1">The sequence shown here is derived from an EMBL/GenBank/DDBJ whole genome shotgun (WGS) entry which is preliminary data.</text>
</comment>
<organism evidence="1">
    <name type="scientific">Picea glauca</name>
    <name type="common">White spruce</name>
    <name type="synonym">Pinus glauca</name>
    <dbReference type="NCBI Taxonomy" id="3330"/>
    <lineage>
        <taxon>Eukaryota</taxon>
        <taxon>Viridiplantae</taxon>
        <taxon>Streptophyta</taxon>
        <taxon>Embryophyta</taxon>
        <taxon>Tracheophyta</taxon>
        <taxon>Spermatophyta</taxon>
        <taxon>Pinopsida</taxon>
        <taxon>Pinidae</taxon>
        <taxon>Conifers I</taxon>
        <taxon>Pinales</taxon>
        <taxon>Pinaceae</taxon>
        <taxon>Picea</taxon>
    </lineage>
</organism>
<accession>A0A101M580</accession>
<reference evidence="1" key="1">
    <citation type="journal article" date="2015" name="Genome Biol. Evol.">
        <title>Organellar Genomes of White Spruce (Picea glauca): Assembly and Annotation.</title>
        <authorList>
            <person name="Jackman S.D."/>
            <person name="Warren R.L."/>
            <person name="Gibb E.A."/>
            <person name="Vandervalk B.P."/>
            <person name="Mohamadi H."/>
            <person name="Chu J."/>
            <person name="Raymond A."/>
            <person name="Pleasance S."/>
            <person name="Coope R."/>
            <person name="Wildung M.R."/>
            <person name="Ritland C.E."/>
            <person name="Bousquet J."/>
            <person name="Jones S.J."/>
            <person name="Bohlmann J."/>
            <person name="Birol I."/>
        </authorList>
    </citation>
    <scope>NUCLEOTIDE SEQUENCE [LARGE SCALE GENOMIC DNA]</scope>
    <source>
        <tissue evidence="1">Flushing bud</tissue>
    </source>
</reference>
<dbReference type="AlphaFoldDB" id="A0A101M580"/>
<evidence type="ECO:0000313" key="1">
    <source>
        <dbReference type="EMBL" id="KUM51208.1"/>
    </source>
</evidence>
<gene>
    <name evidence="1" type="ORF">ABT39_MTgene1054</name>
</gene>
<protein>
    <submittedName>
        <fullName evidence="1">Uncharacterized protein</fullName>
    </submittedName>
</protein>
<proteinExistence type="predicted"/>
<dbReference type="EMBL" id="LKAM01000001">
    <property type="protein sequence ID" value="KUM51208.1"/>
    <property type="molecule type" value="Genomic_DNA"/>
</dbReference>
<name>A0A101M580_PICGL</name>
<sequence>MLLSHVCPYSKCKISLKYVYLFLIHSLFPSPHKIQNIEISFSLLGEGSPLFRLVGILPSY</sequence>
<geneLocation type="mitochondrion" evidence="1"/>